<dbReference type="Pfam" id="PF08220">
    <property type="entry name" value="HTH_DeoR"/>
    <property type="match status" value="1"/>
</dbReference>
<dbReference type="InterPro" id="IPR018356">
    <property type="entry name" value="Tscrpt_reg_HTH_DeoR_CS"/>
</dbReference>
<dbReference type="PROSITE" id="PS51000">
    <property type="entry name" value="HTH_DEOR_2"/>
    <property type="match status" value="1"/>
</dbReference>
<dbReference type="InterPro" id="IPR037171">
    <property type="entry name" value="NagB/RpiA_transferase-like"/>
</dbReference>
<dbReference type="InterPro" id="IPR036390">
    <property type="entry name" value="WH_DNA-bd_sf"/>
</dbReference>
<evidence type="ECO:0000313" key="5">
    <source>
        <dbReference type="EMBL" id="GAA3708618.1"/>
    </source>
</evidence>
<proteinExistence type="predicted"/>
<name>A0ABP7DVI6_9MICC</name>
<dbReference type="Gene3D" id="3.40.50.1360">
    <property type="match status" value="1"/>
</dbReference>
<evidence type="ECO:0000256" key="3">
    <source>
        <dbReference type="ARBA" id="ARBA00023163"/>
    </source>
</evidence>
<dbReference type="Proteomes" id="UP001501536">
    <property type="component" value="Unassembled WGS sequence"/>
</dbReference>
<dbReference type="Gene3D" id="1.10.10.10">
    <property type="entry name" value="Winged helix-like DNA-binding domain superfamily/Winged helix DNA-binding domain"/>
    <property type="match status" value="1"/>
</dbReference>
<dbReference type="InterPro" id="IPR014036">
    <property type="entry name" value="DeoR-like_C"/>
</dbReference>
<keyword evidence="2 5" id="KW-0238">DNA-binding</keyword>
<feature type="domain" description="HTH deoR-type" evidence="4">
    <location>
        <begin position="6"/>
        <end position="61"/>
    </location>
</feature>
<evidence type="ECO:0000256" key="2">
    <source>
        <dbReference type="ARBA" id="ARBA00023125"/>
    </source>
</evidence>
<dbReference type="GO" id="GO:0003677">
    <property type="term" value="F:DNA binding"/>
    <property type="evidence" value="ECO:0007669"/>
    <property type="project" value="UniProtKB-KW"/>
</dbReference>
<dbReference type="SUPFAM" id="SSF100950">
    <property type="entry name" value="NagB/RpiA/CoA transferase-like"/>
    <property type="match status" value="1"/>
</dbReference>
<dbReference type="SMART" id="SM01134">
    <property type="entry name" value="DeoRC"/>
    <property type="match status" value="1"/>
</dbReference>
<dbReference type="InterPro" id="IPR001034">
    <property type="entry name" value="DeoR_HTH"/>
</dbReference>
<keyword evidence="1" id="KW-0805">Transcription regulation</keyword>
<dbReference type="SMART" id="SM00420">
    <property type="entry name" value="HTH_DEOR"/>
    <property type="match status" value="1"/>
</dbReference>
<sequence>MAELLPQQRHQHILDELRLHGQVRVTDLAAQLGISEMTVRRDLSTLEAAGELVKVHGGATRQHSAASDEPGFSRKLSLQSAEKEAIARRAARLVSPGMTVGLTSGTTTFALARQLIDVDGLTVVTNSPRVADVFYAAESAGGPTQTVLLTGGVRTPSDALVGPLALGALAQLNVDLFFMGVHGVRADRGFSTPNLLEAQVCQAFLASAARTAVVADHAKWGVTGLSVIAPLEAADLYVTDDQLPPIALEQLGESITDVIVAD</sequence>
<dbReference type="InterPro" id="IPR036388">
    <property type="entry name" value="WH-like_DNA-bd_sf"/>
</dbReference>
<protein>
    <submittedName>
        <fullName evidence="5">DeoR/GlpR family DNA-binding transcription regulator</fullName>
    </submittedName>
</protein>
<dbReference type="PANTHER" id="PTHR30363:SF44">
    <property type="entry name" value="AGA OPERON TRANSCRIPTIONAL REPRESSOR-RELATED"/>
    <property type="match status" value="1"/>
</dbReference>
<dbReference type="PANTHER" id="PTHR30363">
    <property type="entry name" value="HTH-TYPE TRANSCRIPTIONAL REGULATOR SRLR-RELATED"/>
    <property type="match status" value="1"/>
</dbReference>
<dbReference type="PROSITE" id="PS00894">
    <property type="entry name" value="HTH_DEOR_1"/>
    <property type="match status" value="1"/>
</dbReference>
<evidence type="ECO:0000256" key="1">
    <source>
        <dbReference type="ARBA" id="ARBA00023015"/>
    </source>
</evidence>
<dbReference type="Pfam" id="PF00455">
    <property type="entry name" value="DeoRC"/>
    <property type="match status" value="1"/>
</dbReference>
<dbReference type="RefSeq" id="WP_344884590.1">
    <property type="nucleotide sequence ID" value="NZ_BAABCJ010000005.1"/>
</dbReference>
<dbReference type="SUPFAM" id="SSF46785">
    <property type="entry name" value="Winged helix' DNA-binding domain"/>
    <property type="match status" value="1"/>
</dbReference>
<keyword evidence="3" id="KW-0804">Transcription</keyword>
<gene>
    <name evidence="5" type="ORF">GCM10022377_23010</name>
</gene>
<comment type="caution">
    <text evidence="5">The sequence shown here is derived from an EMBL/GenBank/DDBJ whole genome shotgun (WGS) entry which is preliminary data.</text>
</comment>
<organism evidence="5 6">
    <name type="scientific">Zhihengliuella alba</name>
    <dbReference type="NCBI Taxonomy" id="547018"/>
    <lineage>
        <taxon>Bacteria</taxon>
        <taxon>Bacillati</taxon>
        <taxon>Actinomycetota</taxon>
        <taxon>Actinomycetes</taxon>
        <taxon>Micrococcales</taxon>
        <taxon>Micrococcaceae</taxon>
        <taxon>Zhihengliuella</taxon>
    </lineage>
</organism>
<dbReference type="EMBL" id="BAABCJ010000005">
    <property type="protein sequence ID" value="GAA3708618.1"/>
    <property type="molecule type" value="Genomic_DNA"/>
</dbReference>
<dbReference type="PRINTS" id="PR00037">
    <property type="entry name" value="HTHLACR"/>
</dbReference>
<evidence type="ECO:0000259" key="4">
    <source>
        <dbReference type="PROSITE" id="PS51000"/>
    </source>
</evidence>
<reference evidence="6" key="1">
    <citation type="journal article" date="2019" name="Int. J. Syst. Evol. Microbiol.">
        <title>The Global Catalogue of Microorganisms (GCM) 10K type strain sequencing project: providing services to taxonomists for standard genome sequencing and annotation.</title>
        <authorList>
            <consortium name="The Broad Institute Genomics Platform"/>
            <consortium name="The Broad Institute Genome Sequencing Center for Infectious Disease"/>
            <person name="Wu L."/>
            <person name="Ma J."/>
        </authorList>
    </citation>
    <scope>NUCLEOTIDE SEQUENCE [LARGE SCALE GENOMIC DNA]</scope>
    <source>
        <strain evidence="6">JCM 16961</strain>
    </source>
</reference>
<keyword evidence="6" id="KW-1185">Reference proteome</keyword>
<accession>A0ABP7DVI6</accession>
<evidence type="ECO:0000313" key="6">
    <source>
        <dbReference type="Proteomes" id="UP001501536"/>
    </source>
</evidence>
<dbReference type="InterPro" id="IPR050313">
    <property type="entry name" value="Carb_Metab_HTH_regulators"/>
</dbReference>